<dbReference type="AlphaFoldDB" id="A0A6S6TDM3"/>
<dbReference type="EMBL" id="CACVAU010000042">
    <property type="protein sequence ID" value="CAA6813441.1"/>
    <property type="molecule type" value="Genomic_DNA"/>
</dbReference>
<organism evidence="2">
    <name type="scientific">uncultured Sulfurovum sp</name>
    <dbReference type="NCBI Taxonomy" id="269237"/>
    <lineage>
        <taxon>Bacteria</taxon>
        <taxon>Pseudomonadati</taxon>
        <taxon>Campylobacterota</taxon>
        <taxon>Epsilonproteobacteria</taxon>
        <taxon>Campylobacterales</taxon>
        <taxon>Sulfurovaceae</taxon>
        <taxon>Sulfurovum</taxon>
        <taxon>environmental samples</taxon>
    </lineage>
</organism>
<accession>A0A6S6TDM3</accession>
<keyword evidence="1" id="KW-0732">Signal</keyword>
<protein>
    <recommendedName>
        <fullName evidence="3">Secreted protein</fullName>
    </recommendedName>
</protein>
<feature type="chain" id="PRO_5028478287" description="Secreted protein" evidence="1">
    <location>
        <begin position="26"/>
        <end position="128"/>
    </location>
</feature>
<proteinExistence type="predicted"/>
<evidence type="ECO:0000256" key="1">
    <source>
        <dbReference type="SAM" id="SignalP"/>
    </source>
</evidence>
<sequence>MKSIMTKNILLSILFLLGLTSYTFAASALPVSAQVTESAKGQADKIQIVPEIKIQAQSSSTSKNPKLKEGDACSDENLEEVQGKTFTEIPMATTIPCDKVDCSDLTAAKLHKDNYVKLNNAKTIACDK</sequence>
<gene>
    <name evidence="2" type="ORF">HELGO_WM4200</name>
</gene>
<evidence type="ECO:0000313" key="2">
    <source>
        <dbReference type="EMBL" id="CAA6813441.1"/>
    </source>
</evidence>
<evidence type="ECO:0008006" key="3">
    <source>
        <dbReference type="Google" id="ProtNLM"/>
    </source>
</evidence>
<reference evidence="2" key="1">
    <citation type="submission" date="2020-01" db="EMBL/GenBank/DDBJ databases">
        <authorList>
            <person name="Meier V. D."/>
            <person name="Meier V D."/>
        </authorList>
    </citation>
    <scope>NUCLEOTIDE SEQUENCE</scope>
    <source>
        <strain evidence="2">HLG_WM_MAG_05</strain>
    </source>
</reference>
<feature type="signal peptide" evidence="1">
    <location>
        <begin position="1"/>
        <end position="25"/>
    </location>
</feature>
<name>A0A6S6TDM3_9BACT</name>